<evidence type="ECO:0000313" key="2">
    <source>
        <dbReference type="EMBL" id="SPX62356.1"/>
    </source>
</evidence>
<dbReference type="Proteomes" id="UP000251942">
    <property type="component" value="Unassembled WGS sequence"/>
</dbReference>
<dbReference type="InterPro" id="IPR023198">
    <property type="entry name" value="PGP-like_dom2"/>
</dbReference>
<organism evidence="1 3">
    <name type="scientific">Legionella feeleii</name>
    <dbReference type="NCBI Taxonomy" id="453"/>
    <lineage>
        <taxon>Bacteria</taxon>
        <taxon>Pseudomonadati</taxon>
        <taxon>Pseudomonadota</taxon>
        <taxon>Gammaproteobacteria</taxon>
        <taxon>Legionellales</taxon>
        <taxon>Legionellaceae</taxon>
        <taxon>Legionella</taxon>
    </lineage>
</organism>
<dbReference type="PANTHER" id="PTHR43611">
    <property type="entry name" value="ALPHA-D-GLUCOSE 1-PHOSPHATE PHOSPHATASE"/>
    <property type="match status" value="1"/>
</dbReference>
<proteinExistence type="predicted"/>
<dbReference type="SFLD" id="SFLDG01129">
    <property type="entry name" value="C1.5:_HAD__Beta-PGM__Phosphata"/>
    <property type="match status" value="1"/>
</dbReference>
<accession>A0A0W0U4N9</accession>
<dbReference type="AlphaFoldDB" id="A0A0W0U4N9"/>
<dbReference type="InterPro" id="IPR006439">
    <property type="entry name" value="HAD-SF_hydro_IA"/>
</dbReference>
<name>A0A0W0U4N9_9GAMM</name>
<evidence type="ECO:0000313" key="3">
    <source>
        <dbReference type="Proteomes" id="UP000054698"/>
    </source>
</evidence>
<dbReference type="InterPro" id="IPR041492">
    <property type="entry name" value="HAD_2"/>
</dbReference>
<dbReference type="OrthoDB" id="9788272at2"/>
<dbReference type="STRING" id="453.Lfee_0612"/>
<dbReference type="RefSeq" id="WP_058443827.1">
    <property type="nucleotide sequence ID" value="NZ_CAAAHT010000024.1"/>
</dbReference>
<dbReference type="CDD" id="cd02603">
    <property type="entry name" value="HAD_sEH-N_like"/>
    <property type="match status" value="1"/>
</dbReference>
<dbReference type="Gene3D" id="1.10.150.240">
    <property type="entry name" value="Putative phosphatase, domain 2"/>
    <property type="match status" value="1"/>
</dbReference>
<keyword evidence="3" id="KW-1185">Reference proteome</keyword>
<dbReference type="Pfam" id="PF13419">
    <property type="entry name" value="HAD_2"/>
    <property type="match status" value="1"/>
</dbReference>
<dbReference type="PANTHER" id="PTHR43611:SF3">
    <property type="entry name" value="FLAVIN MONONUCLEOTIDE HYDROLASE 1, CHLOROPLATIC"/>
    <property type="match status" value="1"/>
</dbReference>
<dbReference type="PRINTS" id="PR00413">
    <property type="entry name" value="HADHALOGNASE"/>
</dbReference>
<reference evidence="1 3" key="1">
    <citation type="submission" date="2015-11" db="EMBL/GenBank/DDBJ databases">
        <title>Genomic analysis of 38 Legionella species identifies large and diverse effector repertoires.</title>
        <authorList>
            <person name="Burstein D."/>
            <person name="Amaro F."/>
            <person name="Zusman T."/>
            <person name="Lifshitz Z."/>
            <person name="Cohen O."/>
            <person name="Gilbert J.A."/>
            <person name="Pupko T."/>
            <person name="Shuman H.A."/>
            <person name="Segal G."/>
        </authorList>
    </citation>
    <scope>NUCLEOTIDE SEQUENCE [LARGE SCALE GENOMIC DNA]</scope>
    <source>
        <strain evidence="1 3">WO-44C</strain>
    </source>
</reference>
<reference evidence="2 4" key="2">
    <citation type="submission" date="2018-06" db="EMBL/GenBank/DDBJ databases">
        <authorList>
            <consortium name="Pathogen Informatics"/>
            <person name="Doyle S."/>
        </authorList>
    </citation>
    <scope>NUCLEOTIDE SEQUENCE [LARGE SCALE GENOMIC DNA]</scope>
    <source>
        <strain evidence="2 4">NCTC12022</strain>
    </source>
</reference>
<dbReference type="EC" id="3.-.-.-" evidence="1 2"/>
<evidence type="ECO:0000313" key="1">
    <source>
        <dbReference type="EMBL" id="KTD02996.1"/>
    </source>
</evidence>
<dbReference type="Gene3D" id="3.40.50.1000">
    <property type="entry name" value="HAD superfamily/HAD-like"/>
    <property type="match status" value="1"/>
</dbReference>
<protein>
    <submittedName>
        <fullName evidence="1 2">HAD-hydrolase yfnB</fullName>
        <ecNumber evidence="1 2">3.-.-.-</ecNumber>
    </submittedName>
</protein>
<sequence length="211" mass="24589">MNIKNIIFDVGNVIVRWSPAEIIRNTFPNYEPHQQEYLVEKIFRSSIWINLNLGKISEEEVKQHYLSELKDIDAQHLTALFNYVKSTQVLIPGTTDLIKSLHKNGYHLFALTDNIKEIILYLKNKYDFWDYFTHSTVSADIGFMKPSQEIFNYALQRNHLIARETLFIDDHEPNTQAASLLGLHTILFSDSISCFQRLKNLGVAIEDWKDV</sequence>
<dbReference type="EMBL" id="LNYB01000018">
    <property type="protein sequence ID" value="KTD02996.1"/>
    <property type="molecule type" value="Genomic_DNA"/>
</dbReference>
<dbReference type="PATRIC" id="fig|453.4.peg.661"/>
<gene>
    <name evidence="1" type="primary">yfnB</name>
    <name evidence="1" type="ORF">Lfee_0612</name>
    <name evidence="2" type="ORF">NCTC12022_03114</name>
</gene>
<dbReference type="NCBIfam" id="TIGR01509">
    <property type="entry name" value="HAD-SF-IA-v3"/>
    <property type="match status" value="1"/>
</dbReference>
<dbReference type="InterPro" id="IPR023214">
    <property type="entry name" value="HAD_sf"/>
</dbReference>
<dbReference type="EMBL" id="UASS01000038">
    <property type="protein sequence ID" value="SPX62356.1"/>
    <property type="molecule type" value="Genomic_DNA"/>
</dbReference>
<dbReference type="Proteomes" id="UP000054698">
    <property type="component" value="Unassembled WGS sequence"/>
</dbReference>
<dbReference type="SFLD" id="SFLDS00003">
    <property type="entry name" value="Haloacid_Dehalogenase"/>
    <property type="match status" value="1"/>
</dbReference>
<dbReference type="InterPro" id="IPR036412">
    <property type="entry name" value="HAD-like_sf"/>
</dbReference>
<keyword evidence="1" id="KW-0378">Hydrolase</keyword>
<evidence type="ECO:0000313" key="4">
    <source>
        <dbReference type="Proteomes" id="UP000251942"/>
    </source>
</evidence>
<dbReference type="GO" id="GO:0016787">
    <property type="term" value="F:hydrolase activity"/>
    <property type="evidence" value="ECO:0007669"/>
    <property type="project" value="UniProtKB-KW"/>
</dbReference>
<dbReference type="SUPFAM" id="SSF56784">
    <property type="entry name" value="HAD-like"/>
    <property type="match status" value="1"/>
</dbReference>